<evidence type="ECO:0000256" key="7">
    <source>
        <dbReference type="ARBA" id="ARBA00023065"/>
    </source>
</evidence>
<dbReference type="Proteomes" id="UP001162741">
    <property type="component" value="Chromosome"/>
</dbReference>
<feature type="domain" description="TonB-dependent receptor-like beta-barrel" evidence="13">
    <location>
        <begin position="515"/>
        <end position="975"/>
    </location>
</feature>
<keyword evidence="8 12" id="KW-0798">TonB box</keyword>
<evidence type="ECO:0000256" key="5">
    <source>
        <dbReference type="ARBA" id="ARBA00022692"/>
    </source>
</evidence>
<dbReference type="InterPro" id="IPR000531">
    <property type="entry name" value="Beta-barrel_TonB"/>
</dbReference>
<dbReference type="RefSeq" id="WP_264279497.1">
    <property type="nucleotide sequence ID" value="NZ_CP107006.1"/>
</dbReference>
<keyword evidence="4" id="KW-0410">Iron transport</keyword>
<dbReference type="Gene3D" id="2.170.130.10">
    <property type="entry name" value="TonB-dependent receptor, plug domain"/>
    <property type="match status" value="1"/>
</dbReference>
<dbReference type="InterPro" id="IPR008969">
    <property type="entry name" value="CarboxyPept-like_regulatory"/>
</dbReference>
<accession>A0ABY6IUF9</accession>
<dbReference type="NCBIfam" id="TIGR04056">
    <property type="entry name" value="OMP_RagA_SusC"/>
    <property type="match status" value="1"/>
</dbReference>
<evidence type="ECO:0000313" key="15">
    <source>
        <dbReference type="EMBL" id="UYQ91002.1"/>
    </source>
</evidence>
<evidence type="ECO:0000256" key="6">
    <source>
        <dbReference type="ARBA" id="ARBA00023004"/>
    </source>
</evidence>
<proteinExistence type="inferred from homology"/>
<keyword evidence="7" id="KW-0406">Ion transport</keyword>
<evidence type="ECO:0000256" key="4">
    <source>
        <dbReference type="ARBA" id="ARBA00022496"/>
    </source>
</evidence>
<keyword evidence="5 11" id="KW-0812">Transmembrane</keyword>
<keyword evidence="9 11" id="KW-0472">Membrane</keyword>
<dbReference type="InterPro" id="IPR023996">
    <property type="entry name" value="TonB-dep_OMP_SusC/RagA"/>
</dbReference>
<name>A0ABY6IUF9_9BACT</name>
<keyword evidence="10 11" id="KW-0998">Cell outer membrane</keyword>
<evidence type="ECO:0000256" key="10">
    <source>
        <dbReference type="ARBA" id="ARBA00023237"/>
    </source>
</evidence>
<dbReference type="SUPFAM" id="SSF56935">
    <property type="entry name" value="Porins"/>
    <property type="match status" value="1"/>
</dbReference>
<dbReference type="Pfam" id="PF13715">
    <property type="entry name" value="CarbopepD_reg_2"/>
    <property type="match status" value="1"/>
</dbReference>
<keyword evidence="3 11" id="KW-1134">Transmembrane beta strand</keyword>
<dbReference type="Pfam" id="PF00593">
    <property type="entry name" value="TonB_dep_Rec_b-barrel"/>
    <property type="match status" value="1"/>
</dbReference>
<keyword evidence="6" id="KW-0408">Iron</keyword>
<dbReference type="PANTHER" id="PTHR32552:SF81">
    <property type="entry name" value="TONB-DEPENDENT OUTER MEMBRANE RECEPTOR"/>
    <property type="match status" value="1"/>
</dbReference>
<evidence type="ECO:0000256" key="9">
    <source>
        <dbReference type="ARBA" id="ARBA00023136"/>
    </source>
</evidence>
<dbReference type="InterPro" id="IPR037066">
    <property type="entry name" value="Plug_dom_sf"/>
</dbReference>
<evidence type="ECO:0000256" key="2">
    <source>
        <dbReference type="ARBA" id="ARBA00022448"/>
    </source>
</evidence>
<dbReference type="SUPFAM" id="SSF49464">
    <property type="entry name" value="Carboxypeptidase regulatory domain-like"/>
    <property type="match status" value="1"/>
</dbReference>
<evidence type="ECO:0000313" key="16">
    <source>
        <dbReference type="Proteomes" id="UP001162741"/>
    </source>
</evidence>
<evidence type="ECO:0000256" key="8">
    <source>
        <dbReference type="ARBA" id="ARBA00023077"/>
    </source>
</evidence>
<comment type="similarity">
    <text evidence="11 12">Belongs to the TonB-dependent receptor family.</text>
</comment>
<evidence type="ECO:0000259" key="13">
    <source>
        <dbReference type="Pfam" id="PF00593"/>
    </source>
</evidence>
<reference evidence="15" key="1">
    <citation type="submission" date="2022-10" db="EMBL/GenBank/DDBJ databases">
        <title>Chitinophaga sp. nov., isolated from soil.</title>
        <authorList>
            <person name="Jeon C.O."/>
        </authorList>
    </citation>
    <scope>NUCLEOTIDE SEQUENCE</scope>
    <source>
        <strain evidence="15">R8</strain>
    </source>
</reference>
<sequence length="1130" mass="125288">MTFIYPPSFRAAVCWLFCIALLMPFTQVRANDLQKVRCSLSIRNKSLEDAFEMIQAQTHYNIICMDQSGRLMARKVNLQADNTSLEKVLAELAGQATFNYKCLETNIIIRDGASEVDPAEKTVSGKVRDAKGLALPGVSIMVKGTKRGAVSNDNGDFQIKANEGDVLVFTFTGYQLTEVPLTKSNTLQVTLQDDEKKLSEVVVTALGVKKEKAKLGYAAQEVKGADMVKARESNVVASLSGRVAGLSVQNTTELFQDPVFLLRGQKPLIVIDGIPDQTADLYKINADDVESMTVLKGGAASALYGSIGYNGAIMITTKRGNGKDLSVEVNSSTQFQTSFIRIPKVQTVYGNGDQGKYAYVDGSGSGTEGGGWVWGPKMNQRDASTKSGWFETTQFNSPVDPVTGQLIPTPFLSKGADNVTNFFRTGIISSNNISITKASDKGSFRASASHIYQQGVVPNTDLKNTSFNIAGNYNLSNAFSMNARISYNKEYTNNFPETGYGPTNYLYNLILWTGPDVDVRDLRNYWVEGKEGVQQRHYNSSWYNNPYFQAYQYLRGYDKDNTFASADLTYQINPEFTAKLRTGINQYGLNRTYKEPKSYVGYSNKSRGQYTVATGNYFDIVSDLTLDYNHTFSDRFKVHAQVGGSNYYRNQKYGSSTTDGLVIPDFYNLGNSQNPVQSTNGIEERRTSSIYGVVDLEMLNALYVTFTGRNDKISTLPVQNNSFFYPSAAVSVVVSQLVDLPDWFSYLKARGSVGRVSSGVLDNGYTYGYLPTYSRGTIWNNQPSLTFGNKILSPNLTPQTSDSYEAGVDARFFGNRLGVELTYFQTKDFNNILEIPVSLGSGFTSRLENGHVYSRRGVEAVLTGNPVRSGKFRWDVMMNLSTYRRILKEITGGERLGNLKAGDRTDRIFTSAYQKSADGSVIYGSDGLPRPDNFARFVGNADPKLIYGVENTFTYGNFNLRFLVDGRIGGMMYSNTNMKMFWGGTHPGTVNQYREDANAGKNTYVGKGVVVTGGDVAYDAYGNITSDTRTYAPNTTAINYIVYMQGDGDAVNNNYHYYSTTFLKLREVNFTWRMPNKWMKNGPFRAADISLVGRNLLLFTDMPNVDPDAGVDNLQTPSTRNFGFNINLKF</sequence>
<keyword evidence="16" id="KW-1185">Reference proteome</keyword>
<evidence type="ECO:0000256" key="3">
    <source>
        <dbReference type="ARBA" id="ARBA00022452"/>
    </source>
</evidence>
<dbReference type="PROSITE" id="PS52016">
    <property type="entry name" value="TONB_DEPENDENT_REC_3"/>
    <property type="match status" value="1"/>
</dbReference>
<dbReference type="Gene3D" id="2.40.170.20">
    <property type="entry name" value="TonB-dependent receptor, beta-barrel domain"/>
    <property type="match status" value="1"/>
</dbReference>
<evidence type="ECO:0000256" key="12">
    <source>
        <dbReference type="RuleBase" id="RU003357"/>
    </source>
</evidence>
<evidence type="ECO:0000259" key="14">
    <source>
        <dbReference type="Pfam" id="PF07715"/>
    </source>
</evidence>
<evidence type="ECO:0000256" key="1">
    <source>
        <dbReference type="ARBA" id="ARBA00004571"/>
    </source>
</evidence>
<protein>
    <submittedName>
        <fullName evidence="15">SusC/RagA family TonB-linked outer membrane protein</fullName>
    </submittedName>
</protein>
<comment type="subcellular location">
    <subcellularLocation>
        <location evidence="1 11">Cell outer membrane</location>
        <topology evidence="1 11">Multi-pass membrane protein</topology>
    </subcellularLocation>
</comment>
<dbReference type="Gene3D" id="2.60.40.1120">
    <property type="entry name" value="Carboxypeptidase-like, regulatory domain"/>
    <property type="match status" value="1"/>
</dbReference>
<dbReference type="InterPro" id="IPR036942">
    <property type="entry name" value="Beta-barrel_TonB_sf"/>
</dbReference>
<gene>
    <name evidence="15" type="ORF">MKQ68_12955</name>
</gene>
<evidence type="ECO:0000256" key="11">
    <source>
        <dbReference type="PROSITE-ProRule" id="PRU01360"/>
    </source>
</evidence>
<dbReference type="InterPro" id="IPR039426">
    <property type="entry name" value="TonB-dep_rcpt-like"/>
</dbReference>
<dbReference type="PANTHER" id="PTHR32552">
    <property type="entry name" value="FERRICHROME IRON RECEPTOR-RELATED"/>
    <property type="match status" value="1"/>
</dbReference>
<organism evidence="15 16">
    <name type="scientific">Chitinophaga horti</name>
    <dbReference type="NCBI Taxonomy" id="2920382"/>
    <lineage>
        <taxon>Bacteria</taxon>
        <taxon>Pseudomonadati</taxon>
        <taxon>Bacteroidota</taxon>
        <taxon>Chitinophagia</taxon>
        <taxon>Chitinophagales</taxon>
        <taxon>Chitinophagaceae</taxon>
        <taxon>Chitinophaga</taxon>
    </lineage>
</organism>
<dbReference type="Pfam" id="PF07715">
    <property type="entry name" value="Plug"/>
    <property type="match status" value="1"/>
</dbReference>
<dbReference type="InterPro" id="IPR012910">
    <property type="entry name" value="Plug_dom"/>
</dbReference>
<keyword evidence="2 11" id="KW-0813">Transport</keyword>
<feature type="domain" description="TonB-dependent receptor plug" evidence="14">
    <location>
        <begin position="215"/>
        <end position="311"/>
    </location>
</feature>
<dbReference type="EMBL" id="CP107006">
    <property type="protein sequence ID" value="UYQ91002.1"/>
    <property type="molecule type" value="Genomic_DNA"/>
</dbReference>